<organism evidence="7 8">
    <name type="scientific">Sulfurospirillum tamanense</name>
    <dbReference type="NCBI Taxonomy" id="2813362"/>
    <lineage>
        <taxon>Bacteria</taxon>
        <taxon>Pseudomonadati</taxon>
        <taxon>Campylobacterota</taxon>
        <taxon>Epsilonproteobacteria</taxon>
        <taxon>Campylobacterales</taxon>
        <taxon>Sulfurospirillaceae</taxon>
        <taxon>Sulfurospirillum</taxon>
    </lineage>
</organism>
<sequence length="898" mass="93929">MRPFTPDFKSRFRILKGGKVSHVVGAFLSSSLIAYAAPSGGVVTSGSATISSTGSVTTINQSTQKSSINWQNFSIGANETVNFKQPNASAITLNRVVGNERSIIDGALNANGQVWLLNANGVLFGKNAAINTAGLLATTKNISDEAFQAGNYTFGGNSSQGIINLGALHVNDGAYVALFGKEVINKGIIRATLGDVHVKGGEAFALNLNGNSLVNLTVTKGTLNALVENKGAIIADGGEVYLTTNSVDELLKGVVNNSGVVQANTMQEMGGKIVLFAHGGATSVSGSLEAQFVETSGKTLAITSASSIKAAHWLIDPENIVVESAGGADVAGSSIAASAIQNYLNGTGGLTLLADNNIYINQALAWNANQLTLSAGNDIAINAHMHATGSGALALYYGQATSSGGSSRYTVTEGVDVTIPTATAFTWKKGSDGTLTNLVLDNGNLRFGTGTQASIDSMGALLQPFYYDNVTAGRDGWFKLTYSSYPLDYAIGVGGDGANAYNINGDILSTHGYTPLSSVVSNLSINIAKYFEKTGTVSVTMDVATPNYGTIQTTNTYTLNPNTYFMKADTSVVNTTEADLSNMRLWIGTRDDYVGPRDSNYKIKGNIGAEGFEAITEQTQEAKAIIVSEDTFESGNGAAVLFYSTTLGTNTVIQSCCSFTNVINQNPLTSRISTPTQEDGSYGIFLSLGNLPSGQGGMVTWYYAAAPVSFLNETVTQVGESSGSIPTAPPVAPTPTPTPSNPTQAIVTAIINTAATTPPTLPRLQPTPEHPNQAPESTGFSNFSPNTPIQTPLQRGEIIVTNAMTPLSSMGFSEGTRVTLVSKPDEAKPVARVTQAQLQAMQQPAQPTNETDTQDGTGATPAMETRVLVAQDSLIELVNGGILLPEGIDQEFYIEERL</sequence>
<feature type="compositionally biased region" description="Polar residues" evidence="4">
    <location>
        <begin position="848"/>
        <end position="857"/>
    </location>
</feature>
<dbReference type="InterPro" id="IPR011050">
    <property type="entry name" value="Pectin_lyase_fold/virulence"/>
</dbReference>
<dbReference type="InterPro" id="IPR012334">
    <property type="entry name" value="Pectin_lyas_fold"/>
</dbReference>
<evidence type="ECO:0000256" key="4">
    <source>
        <dbReference type="SAM" id="MobiDB-lite"/>
    </source>
</evidence>
<feature type="region of interest" description="Disordered" evidence="4">
    <location>
        <begin position="757"/>
        <end position="790"/>
    </location>
</feature>
<evidence type="ECO:0000256" key="2">
    <source>
        <dbReference type="ARBA" id="ARBA00022525"/>
    </source>
</evidence>
<dbReference type="InterPro" id="IPR050909">
    <property type="entry name" value="Bact_Autotransporter_VF"/>
</dbReference>
<evidence type="ECO:0000259" key="6">
    <source>
        <dbReference type="SMART" id="SM00912"/>
    </source>
</evidence>
<keyword evidence="3 5" id="KW-0732">Signal</keyword>
<reference evidence="8" key="2">
    <citation type="submission" date="2021-02" db="EMBL/GenBank/DDBJ databases">
        <title>Sulfurospirillum tamanensis sp. nov.</title>
        <authorList>
            <person name="Merkel A.Y."/>
        </authorList>
    </citation>
    <scope>NUCLEOTIDE SEQUENCE [LARGE SCALE GENOMIC DNA]</scope>
    <source>
        <strain evidence="8">T05b</strain>
    </source>
</reference>
<evidence type="ECO:0000256" key="5">
    <source>
        <dbReference type="SAM" id="SignalP"/>
    </source>
</evidence>
<dbReference type="Gene3D" id="2.160.20.10">
    <property type="entry name" value="Single-stranded right-handed beta-helix, Pectin lyase-like"/>
    <property type="match status" value="1"/>
</dbReference>
<dbReference type="Pfam" id="PF05860">
    <property type="entry name" value="TPS"/>
    <property type="match status" value="1"/>
</dbReference>
<comment type="subcellular location">
    <subcellularLocation>
        <location evidence="1">Secreted</location>
    </subcellularLocation>
</comment>
<name>A0ABS2WPB2_9BACT</name>
<feature type="domain" description="Filamentous haemagglutinin FhaB/tRNA nuclease CdiA-like TPS" evidence="6">
    <location>
        <begin position="34"/>
        <end position="146"/>
    </location>
</feature>
<feature type="chain" id="PRO_5045245022" evidence="5">
    <location>
        <begin position="37"/>
        <end position="898"/>
    </location>
</feature>
<dbReference type="Proteomes" id="UP000703590">
    <property type="component" value="Unassembled WGS sequence"/>
</dbReference>
<dbReference type="EMBL" id="JAFHKK010000002">
    <property type="protein sequence ID" value="MBN2963536.1"/>
    <property type="molecule type" value="Genomic_DNA"/>
</dbReference>
<dbReference type="PANTHER" id="PTHR12338:SF8">
    <property type="entry name" value="HEME_HEMOPEXIN-BINDING PROTEIN"/>
    <property type="match status" value="1"/>
</dbReference>
<evidence type="ECO:0000313" key="8">
    <source>
        <dbReference type="Proteomes" id="UP000703590"/>
    </source>
</evidence>
<feature type="compositionally biased region" description="Polar residues" evidence="4">
    <location>
        <begin position="774"/>
        <end position="790"/>
    </location>
</feature>
<evidence type="ECO:0000256" key="3">
    <source>
        <dbReference type="ARBA" id="ARBA00022729"/>
    </source>
</evidence>
<feature type="compositionally biased region" description="Low complexity" evidence="4">
    <location>
        <begin position="757"/>
        <end position="767"/>
    </location>
</feature>
<gene>
    <name evidence="7" type="ORF">JWV37_01990</name>
</gene>
<feature type="compositionally biased region" description="Low complexity" evidence="4">
    <location>
        <begin position="836"/>
        <end position="847"/>
    </location>
</feature>
<feature type="compositionally biased region" description="Pro residues" evidence="4">
    <location>
        <begin position="727"/>
        <end position="740"/>
    </location>
</feature>
<evidence type="ECO:0000313" key="7">
    <source>
        <dbReference type="EMBL" id="MBN2963536.1"/>
    </source>
</evidence>
<reference evidence="7 8" key="3">
    <citation type="submission" date="2021-02" db="EMBL/GenBank/DDBJ databases">
        <authorList>
            <person name="Merkel A.Y."/>
        </authorList>
    </citation>
    <scope>NUCLEOTIDE SEQUENCE [LARGE SCALE GENOMIC DNA]</scope>
    <source>
        <strain evidence="7 8">T05b</strain>
    </source>
</reference>
<keyword evidence="2" id="KW-0964">Secreted</keyword>
<dbReference type="InterPro" id="IPR008638">
    <property type="entry name" value="FhaB/CdiA-like_TPS"/>
</dbReference>
<proteinExistence type="predicted"/>
<comment type="caution">
    <text evidence="7">The sequence shown here is derived from an EMBL/GenBank/DDBJ whole genome shotgun (WGS) entry which is preliminary data.</text>
</comment>
<feature type="signal peptide" evidence="5">
    <location>
        <begin position="1"/>
        <end position="36"/>
    </location>
</feature>
<dbReference type="NCBIfam" id="TIGR01901">
    <property type="entry name" value="adhes_NPXG"/>
    <property type="match status" value="1"/>
</dbReference>
<dbReference type="SUPFAM" id="SSF51126">
    <property type="entry name" value="Pectin lyase-like"/>
    <property type="match status" value="1"/>
</dbReference>
<dbReference type="SMART" id="SM00912">
    <property type="entry name" value="Haemagg_act"/>
    <property type="match status" value="1"/>
</dbReference>
<evidence type="ECO:0000256" key="1">
    <source>
        <dbReference type="ARBA" id="ARBA00004613"/>
    </source>
</evidence>
<keyword evidence="8" id="KW-1185">Reference proteome</keyword>
<reference evidence="7 8" key="1">
    <citation type="submission" date="2021-02" db="EMBL/GenBank/DDBJ databases">
        <title>Sulfurospirillum tamanensis sp. nov.</title>
        <authorList>
            <person name="Frolova A."/>
            <person name="Merkel A."/>
            <person name="Slobodkin A."/>
        </authorList>
    </citation>
    <scope>NUCLEOTIDE SEQUENCE [LARGE SCALE GENOMIC DNA]</scope>
    <source>
        <strain evidence="7 8">T05b</strain>
    </source>
</reference>
<feature type="region of interest" description="Disordered" evidence="4">
    <location>
        <begin position="836"/>
        <end position="859"/>
    </location>
</feature>
<feature type="region of interest" description="Disordered" evidence="4">
    <location>
        <begin position="720"/>
        <end position="740"/>
    </location>
</feature>
<protein>
    <submittedName>
        <fullName evidence="7">Filamentous hemagglutinin N-terminal domain-containing protein</fullName>
    </submittedName>
</protein>
<dbReference type="PANTHER" id="PTHR12338">
    <property type="entry name" value="AUTOTRANSPORTER"/>
    <property type="match status" value="1"/>
</dbReference>
<accession>A0ABS2WPB2</accession>
<dbReference type="RefSeq" id="WP_205457974.1">
    <property type="nucleotide sequence ID" value="NZ_JAFHKK010000002.1"/>
</dbReference>